<evidence type="ECO:0000313" key="3">
    <source>
        <dbReference type="Proteomes" id="UP000600139"/>
    </source>
</evidence>
<gene>
    <name evidence="2" type="ORF">JIN84_10250</name>
</gene>
<dbReference type="SUPFAM" id="SSF54593">
    <property type="entry name" value="Glyoxalase/Bleomycin resistance protein/Dihydroxybiphenyl dioxygenase"/>
    <property type="match status" value="1"/>
</dbReference>
<sequence>MLVERVKYVIWAADLARAAAFYQKTFGAEIIRSNSHISELEIAGAVIGIHGGGEGKRTWTGISLQVANVVAGAAEVVANGGGLVREPQEEDGEAPHLAMCFDTDGNEFMLIRKR</sequence>
<proteinExistence type="predicted"/>
<dbReference type="EMBL" id="JAENIK010000011">
    <property type="protein sequence ID" value="MBK1815995.1"/>
    <property type="molecule type" value="Genomic_DNA"/>
</dbReference>
<comment type="caution">
    <text evidence="2">The sequence shown here is derived from an EMBL/GenBank/DDBJ whole genome shotgun (WGS) entry which is preliminary data.</text>
</comment>
<dbReference type="AlphaFoldDB" id="A0A934R677"/>
<protein>
    <submittedName>
        <fullName evidence="2">Glyoxalase</fullName>
    </submittedName>
</protein>
<dbReference type="InterPro" id="IPR004360">
    <property type="entry name" value="Glyas_Fos-R_dOase_dom"/>
</dbReference>
<evidence type="ECO:0000259" key="1">
    <source>
        <dbReference type="PROSITE" id="PS51819"/>
    </source>
</evidence>
<feature type="domain" description="VOC" evidence="1">
    <location>
        <begin position="4"/>
        <end position="113"/>
    </location>
</feature>
<dbReference type="Pfam" id="PF00903">
    <property type="entry name" value="Glyoxalase"/>
    <property type="match status" value="1"/>
</dbReference>
<dbReference type="Gene3D" id="3.10.180.10">
    <property type="entry name" value="2,3-Dihydroxybiphenyl 1,2-Dioxygenase, domain 1"/>
    <property type="match status" value="1"/>
</dbReference>
<dbReference type="PROSITE" id="PS51819">
    <property type="entry name" value="VOC"/>
    <property type="match status" value="1"/>
</dbReference>
<evidence type="ECO:0000313" key="2">
    <source>
        <dbReference type="EMBL" id="MBK1815995.1"/>
    </source>
</evidence>
<dbReference type="RefSeq" id="WP_200350955.1">
    <property type="nucleotide sequence ID" value="NZ_BAABHZ010000006.1"/>
</dbReference>
<dbReference type="Proteomes" id="UP000600139">
    <property type="component" value="Unassembled WGS sequence"/>
</dbReference>
<dbReference type="InterPro" id="IPR029068">
    <property type="entry name" value="Glyas_Bleomycin-R_OHBP_Dase"/>
</dbReference>
<accession>A0A934R677</accession>
<name>A0A934R677_9BACT</name>
<reference evidence="2" key="1">
    <citation type="submission" date="2021-01" db="EMBL/GenBank/DDBJ databases">
        <title>Modified the classification status of verrucomicrobia.</title>
        <authorList>
            <person name="Feng X."/>
        </authorList>
    </citation>
    <scope>NUCLEOTIDE SEQUENCE</scope>
    <source>
        <strain evidence="2">JCM 18052</strain>
    </source>
</reference>
<keyword evidence="3" id="KW-1185">Reference proteome</keyword>
<dbReference type="InterPro" id="IPR037523">
    <property type="entry name" value="VOC_core"/>
</dbReference>
<organism evidence="2 3">
    <name type="scientific">Luteolibacter yonseiensis</name>
    <dbReference type="NCBI Taxonomy" id="1144680"/>
    <lineage>
        <taxon>Bacteria</taxon>
        <taxon>Pseudomonadati</taxon>
        <taxon>Verrucomicrobiota</taxon>
        <taxon>Verrucomicrobiia</taxon>
        <taxon>Verrucomicrobiales</taxon>
        <taxon>Verrucomicrobiaceae</taxon>
        <taxon>Luteolibacter</taxon>
    </lineage>
</organism>